<dbReference type="PRINTS" id="PR00598">
    <property type="entry name" value="HTHMARR"/>
</dbReference>
<dbReference type="Gene3D" id="1.10.10.10">
    <property type="entry name" value="Winged helix-like DNA-binding domain superfamily/Winged helix DNA-binding domain"/>
    <property type="match status" value="1"/>
</dbReference>
<name>A0ABX1RUM6_9FLAO</name>
<keyword evidence="3" id="KW-1185">Reference proteome</keyword>
<dbReference type="SUPFAM" id="SSF46785">
    <property type="entry name" value="Winged helix' DNA-binding domain"/>
    <property type="match status" value="1"/>
</dbReference>
<dbReference type="InterPro" id="IPR039422">
    <property type="entry name" value="MarR/SlyA-like"/>
</dbReference>
<dbReference type="PANTHER" id="PTHR33164:SF101">
    <property type="entry name" value="TRANSCRIPTIONAL REPRESSOR MPRA"/>
    <property type="match status" value="1"/>
</dbReference>
<evidence type="ECO:0000313" key="3">
    <source>
        <dbReference type="Proteomes" id="UP000746690"/>
    </source>
</evidence>
<dbReference type="InterPro" id="IPR036390">
    <property type="entry name" value="WH_DNA-bd_sf"/>
</dbReference>
<comment type="caution">
    <text evidence="2">The sequence shown here is derived from an EMBL/GenBank/DDBJ whole genome shotgun (WGS) entry which is preliminary data.</text>
</comment>
<evidence type="ECO:0000259" key="1">
    <source>
        <dbReference type="PROSITE" id="PS50995"/>
    </source>
</evidence>
<dbReference type="RefSeq" id="WP_169671556.1">
    <property type="nucleotide sequence ID" value="NZ_JABBHF010000003.1"/>
</dbReference>
<evidence type="ECO:0000313" key="2">
    <source>
        <dbReference type="EMBL" id="NMH87241.1"/>
    </source>
</evidence>
<dbReference type="InterPro" id="IPR036388">
    <property type="entry name" value="WH-like_DNA-bd_sf"/>
</dbReference>
<dbReference type="Proteomes" id="UP000746690">
    <property type="component" value="Unassembled WGS sequence"/>
</dbReference>
<reference evidence="2 3" key="1">
    <citation type="submission" date="2020-04" db="EMBL/GenBank/DDBJ databases">
        <title>A Flavivirga sp. nov.</title>
        <authorList>
            <person name="Sun X."/>
        </authorList>
    </citation>
    <scope>NUCLEOTIDE SEQUENCE [LARGE SCALE GENOMIC DNA]</scope>
    <source>
        <strain evidence="2 3">Y03</strain>
    </source>
</reference>
<dbReference type="EMBL" id="JABBHF010000003">
    <property type="protein sequence ID" value="NMH87241.1"/>
    <property type="molecule type" value="Genomic_DNA"/>
</dbReference>
<organism evidence="2 3">
    <name type="scientific">Flavivirga algicola</name>
    <dbReference type="NCBI Taxonomy" id="2729136"/>
    <lineage>
        <taxon>Bacteria</taxon>
        <taxon>Pseudomonadati</taxon>
        <taxon>Bacteroidota</taxon>
        <taxon>Flavobacteriia</taxon>
        <taxon>Flavobacteriales</taxon>
        <taxon>Flavobacteriaceae</taxon>
        <taxon>Flavivirga</taxon>
    </lineage>
</organism>
<sequence>MDKHMELSKIVDIEQIKKDITPREKVVANIQVRGNRFFSLFAKHLKPYGISEVQFNVLKMLNTKHPKPLSAGEISKLLISQASDVTRIIDRMLKKGLVNREVPQENRRMILISLTKEGLKKVEETKNVVNDIVSATHVWSDQEVDILNKLLDKLE</sequence>
<dbReference type="PROSITE" id="PS50995">
    <property type="entry name" value="HTH_MARR_2"/>
    <property type="match status" value="1"/>
</dbReference>
<dbReference type="PANTHER" id="PTHR33164">
    <property type="entry name" value="TRANSCRIPTIONAL REGULATOR, MARR FAMILY"/>
    <property type="match status" value="1"/>
</dbReference>
<gene>
    <name evidence="2" type="ORF">HHX25_06970</name>
</gene>
<dbReference type="InterPro" id="IPR000835">
    <property type="entry name" value="HTH_MarR-typ"/>
</dbReference>
<feature type="domain" description="HTH marR-type" evidence="1">
    <location>
        <begin position="1"/>
        <end position="155"/>
    </location>
</feature>
<protein>
    <submittedName>
        <fullName evidence="2">MarR family transcriptional regulator</fullName>
    </submittedName>
</protein>
<dbReference type="SMART" id="SM00347">
    <property type="entry name" value="HTH_MARR"/>
    <property type="match status" value="1"/>
</dbReference>
<dbReference type="Pfam" id="PF01047">
    <property type="entry name" value="MarR"/>
    <property type="match status" value="1"/>
</dbReference>
<proteinExistence type="predicted"/>
<accession>A0ABX1RUM6</accession>